<evidence type="ECO:0000313" key="1">
    <source>
        <dbReference type="EMBL" id="MRX75638.1"/>
    </source>
</evidence>
<organism evidence="1 2">
    <name type="scientific">Pedobacter petrophilus</name>
    <dbReference type="NCBI Taxonomy" id="1908241"/>
    <lineage>
        <taxon>Bacteria</taxon>
        <taxon>Pseudomonadati</taxon>
        <taxon>Bacteroidota</taxon>
        <taxon>Sphingobacteriia</taxon>
        <taxon>Sphingobacteriales</taxon>
        <taxon>Sphingobacteriaceae</taxon>
        <taxon>Pedobacter</taxon>
    </lineage>
</organism>
<protein>
    <submittedName>
        <fullName evidence="1">Crp/Fnr family transcriptional regulator</fullName>
    </submittedName>
</protein>
<sequence>MQYIEACELLNVKKNKFILSPIDTNDAAFFLLKGVVRAFVKEGKKDISTRFGFENEFLEAIQCPGDPSDYSIEYLQALENCQLIRIPYKLIDFLYLEYPESHIITRKLLESNYHAASERSILARIPTAMGRYLKFESDHSDMNRIPQRYLASYLVMRLETLSRMRNKAVDDRLLKMA</sequence>
<dbReference type="EMBL" id="WKKH01000006">
    <property type="protein sequence ID" value="MRX75638.1"/>
    <property type="molecule type" value="Genomic_DNA"/>
</dbReference>
<gene>
    <name evidence="1" type="ORF">GJU39_06005</name>
</gene>
<dbReference type="Gene3D" id="2.60.120.10">
    <property type="entry name" value="Jelly Rolls"/>
    <property type="match status" value="1"/>
</dbReference>
<name>A0A7K0FVR0_9SPHI</name>
<accession>A0A7K0FVR0</accession>
<dbReference type="OrthoDB" id="752588at2"/>
<dbReference type="SUPFAM" id="SSF51206">
    <property type="entry name" value="cAMP-binding domain-like"/>
    <property type="match status" value="1"/>
</dbReference>
<dbReference type="InterPro" id="IPR018490">
    <property type="entry name" value="cNMP-bd_dom_sf"/>
</dbReference>
<dbReference type="AlphaFoldDB" id="A0A7K0FVR0"/>
<comment type="caution">
    <text evidence="1">The sequence shown here is derived from an EMBL/GenBank/DDBJ whole genome shotgun (WGS) entry which is preliminary data.</text>
</comment>
<evidence type="ECO:0000313" key="2">
    <source>
        <dbReference type="Proteomes" id="UP000487757"/>
    </source>
</evidence>
<dbReference type="RefSeq" id="WP_154279796.1">
    <property type="nucleotide sequence ID" value="NZ_JBHUJQ010000001.1"/>
</dbReference>
<dbReference type="Proteomes" id="UP000487757">
    <property type="component" value="Unassembled WGS sequence"/>
</dbReference>
<dbReference type="InterPro" id="IPR014710">
    <property type="entry name" value="RmlC-like_jellyroll"/>
</dbReference>
<keyword evidence="2" id="KW-1185">Reference proteome</keyword>
<proteinExistence type="predicted"/>
<reference evidence="1 2" key="1">
    <citation type="submission" date="2019-11" db="EMBL/GenBank/DDBJ databases">
        <title>Pedobacter petrophilus genome.</title>
        <authorList>
            <person name="Feldbauer M.J."/>
            <person name="Newman J.D."/>
        </authorList>
    </citation>
    <scope>NUCLEOTIDE SEQUENCE [LARGE SCALE GENOMIC DNA]</scope>
    <source>
        <strain evidence="1 2">LMG 29686</strain>
    </source>
</reference>